<organism evidence="2 3">
    <name type="scientific">Streptomyces blastmyceticus</name>
    <dbReference type="NCBI Taxonomy" id="68180"/>
    <lineage>
        <taxon>Bacteria</taxon>
        <taxon>Bacillati</taxon>
        <taxon>Actinomycetota</taxon>
        <taxon>Actinomycetes</taxon>
        <taxon>Kitasatosporales</taxon>
        <taxon>Streptomycetaceae</taxon>
        <taxon>Streptomyces</taxon>
    </lineage>
</organism>
<evidence type="ECO:0000313" key="3">
    <source>
        <dbReference type="Proteomes" id="UP001500063"/>
    </source>
</evidence>
<feature type="region of interest" description="Disordered" evidence="1">
    <location>
        <begin position="103"/>
        <end position="140"/>
    </location>
</feature>
<proteinExistence type="predicted"/>
<dbReference type="EMBL" id="BAAABW010000026">
    <property type="protein sequence ID" value="GAA0369397.1"/>
    <property type="molecule type" value="Genomic_DNA"/>
</dbReference>
<name>A0ABP3HI40_9ACTN</name>
<dbReference type="Pfam" id="PF19380">
    <property type="entry name" value="DUF5955"/>
    <property type="match status" value="1"/>
</dbReference>
<keyword evidence="3" id="KW-1185">Reference proteome</keyword>
<reference evidence="3" key="1">
    <citation type="journal article" date="2019" name="Int. J. Syst. Evol. Microbiol.">
        <title>The Global Catalogue of Microorganisms (GCM) 10K type strain sequencing project: providing services to taxonomists for standard genome sequencing and annotation.</title>
        <authorList>
            <consortium name="The Broad Institute Genomics Platform"/>
            <consortium name="The Broad Institute Genome Sequencing Center for Infectious Disease"/>
            <person name="Wu L."/>
            <person name="Ma J."/>
        </authorList>
    </citation>
    <scope>NUCLEOTIDE SEQUENCE [LARGE SCALE GENOMIC DNA]</scope>
    <source>
        <strain evidence="3">JCM 4565</strain>
    </source>
</reference>
<protein>
    <submittedName>
        <fullName evidence="2">Uncharacterized protein</fullName>
    </submittedName>
</protein>
<dbReference type="RefSeq" id="WP_425572976.1">
    <property type="nucleotide sequence ID" value="NZ_BAAABW010000026.1"/>
</dbReference>
<accession>A0ABP3HI40</accession>
<evidence type="ECO:0000313" key="2">
    <source>
        <dbReference type="EMBL" id="GAA0369397.1"/>
    </source>
</evidence>
<evidence type="ECO:0000256" key="1">
    <source>
        <dbReference type="SAM" id="MobiDB-lite"/>
    </source>
</evidence>
<comment type="caution">
    <text evidence="2">The sequence shown here is derived from an EMBL/GenBank/DDBJ whole genome shotgun (WGS) entry which is preliminary data.</text>
</comment>
<feature type="compositionally biased region" description="Basic and acidic residues" evidence="1">
    <location>
        <begin position="114"/>
        <end position="127"/>
    </location>
</feature>
<dbReference type="Proteomes" id="UP001500063">
    <property type="component" value="Unassembled WGS sequence"/>
</dbReference>
<dbReference type="InterPro" id="IPR045999">
    <property type="entry name" value="DUF5955"/>
</dbReference>
<gene>
    <name evidence="2" type="ORF">GCM10010319_54130</name>
</gene>
<sequence length="140" mass="14579">MAEGAVVVEEERVDRVGQDPRVDALRDAVSRLRRALAAHPARLPDRDAAEDELAALDAMARGGEPEVPRLRRSLLLVAGAVGSVSALAAALAELRAAVDRFGGARVPEQGPGRPLDEAARGAPEEGAQRVPSPREAPGGD</sequence>